<dbReference type="PROSITE" id="PS51318">
    <property type="entry name" value="TAT"/>
    <property type="match status" value="1"/>
</dbReference>
<dbReference type="Pfam" id="PF16483">
    <property type="entry name" value="Glyco_hydro_64"/>
    <property type="match status" value="1"/>
</dbReference>
<dbReference type="PANTHER" id="PTHR38165">
    <property type="match status" value="1"/>
</dbReference>
<dbReference type="InterPro" id="IPR037398">
    <property type="entry name" value="Glyco_hydro_64_fam"/>
</dbReference>
<evidence type="ECO:0000313" key="4">
    <source>
        <dbReference type="Proteomes" id="UP001379533"/>
    </source>
</evidence>
<sequence length="381" mass="40487">MISRRSLLGGLSAAFACTSLSLSRQARAATTLPISIVNSTGRYANNAIWVYIVGTEAGTGRQLYSRGNGVATPIALSDNGPDGYTDYAIPLRSSGSTPLTLPNMAGRIYFAIGQKLKFRVVVAGDGRPGLQYPAGWVSGDPNYNILHDFLEFNFTTGGMYCNTTMVDQFSIPLSIQLDGARSQNTGSIVPGGRDRIFSAIAAQSAFSRLVIGDKMRVIAPGHGINAGLFSSTYFDGYVNDVWNKYAGTNLSVKINTTTYTGRVSGGSLVFDGGVRTFAKPSTRDIFFCNGALDAGGQPSGAVAAVLGAAFNRSTLRDYPSQPTTSASTFYQQAVTNHYSKSIHANTSNGKAYGFPFDDVVDFASYIQDEAPRSATITLTAF</sequence>
<feature type="signal peptide" evidence="1">
    <location>
        <begin position="1"/>
        <end position="28"/>
    </location>
</feature>
<dbReference type="InterPro" id="IPR037176">
    <property type="entry name" value="Osmotin/thaumatin-like_sf"/>
</dbReference>
<gene>
    <name evidence="3" type="ORF">LZC95_01670</name>
</gene>
<dbReference type="Gene3D" id="2.60.110.10">
    <property type="entry name" value="Thaumatin"/>
    <property type="match status" value="1"/>
</dbReference>
<dbReference type="Proteomes" id="UP001379533">
    <property type="component" value="Chromosome"/>
</dbReference>
<proteinExistence type="predicted"/>
<evidence type="ECO:0000256" key="1">
    <source>
        <dbReference type="SAM" id="SignalP"/>
    </source>
</evidence>
<feature type="domain" description="GH64" evidence="2">
    <location>
        <begin position="29"/>
        <end position="380"/>
    </location>
</feature>
<dbReference type="PANTHER" id="PTHR38165:SF1">
    <property type="entry name" value="GLUCANASE B"/>
    <property type="match status" value="1"/>
</dbReference>
<dbReference type="RefSeq" id="WP_394846155.1">
    <property type="nucleotide sequence ID" value="NZ_CP089982.1"/>
</dbReference>
<dbReference type="Gene3D" id="3.30.920.50">
    <property type="entry name" value="Beta-1,3-glucanase, C-terminal domain"/>
    <property type="match status" value="1"/>
</dbReference>
<accession>A0ABZ2KA45</accession>
<dbReference type="InterPro" id="IPR032477">
    <property type="entry name" value="Glyco_hydro_64"/>
</dbReference>
<protein>
    <submittedName>
        <fullName evidence="3">Beta-1,3-glucanase family protein</fullName>
    </submittedName>
</protein>
<organism evidence="3 4">
    <name type="scientific">Pendulispora brunnea</name>
    <dbReference type="NCBI Taxonomy" id="2905690"/>
    <lineage>
        <taxon>Bacteria</taxon>
        <taxon>Pseudomonadati</taxon>
        <taxon>Myxococcota</taxon>
        <taxon>Myxococcia</taxon>
        <taxon>Myxococcales</taxon>
        <taxon>Sorangiineae</taxon>
        <taxon>Pendulisporaceae</taxon>
        <taxon>Pendulispora</taxon>
    </lineage>
</organism>
<evidence type="ECO:0000259" key="2">
    <source>
        <dbReference type="PROSITE" id="PS52006"/>
    </source>
</evidence>
<dbReference type="PROSITE" id="PS51257">
    <property type="entry name" value="PROKAR_LIPOPROTEIN"/>
    <property type="match status" value="1"/>
</dbReference>
<dbReference type="EMBL" id="CP089982">
    <property type="protein sequence ID" value="WXA95550.1"/>
    <property type="molecule type" value="Genomic_DNA"/>
</dbReference>
<keyword evidence="1" id="KW-0732">Signal</keyword>
<dbReference type="InterPro" id="IPR006311">
    <property type="entry name" value="TAT_signal"/>
</dbReference>
<reference evidence="3 4" key="1">
    <citation type="submission" date="2021-12" db="EMBL/GenBank/DDBJ databases">
        <title>Discovery of the Pendulisporaceae a myxobacterial family with distinct sporulation behavior and unique specialized metabolism.</title>
        <authorList>
            <person name="Garcia R."/>
            <person name="Popoff A."/>
            <person name="Bader C.D."/>
            <person name="Loehr J."/>
            <person name="Walesch S."/>
            <person name="Walt C."/>
            <person name="Boldt J."/>
            <person name="Bunk B."/>
            <person name="Haeckl F.J.F.P.J."/>
            <person name="Gunesch A.P."/>
            <person name="Birkelbach J."/>
            <person name="Nuebel U."/>
            <person name="Pietschmann T."/>
            <person name="Bach T."/>
            <person name="Mueller R."/>
        </authorList>
    </citation>
    <scope>NUCLEOTIDE SEQUENCE [LARGE SCALE GENOMIC DNA]</scope>
    <source>
        <strain evidence="3 4">MSr12523</strain>
    </source>
</reference>
<dbReference type="InterPro" id="IPR042517">
    <property type="entry name" value="Glyco_hydro_64_N_2"/>
</dbReference>
<keyword evidence="4" id="KW-1185">Reference proteome</keyword>
<dbReference type="PROSITE" id="PS52006">
    <property type="entry name" value="GH64"/>
    <property type="match status" value="1"/>
</dbReference>
<evidence type="ECO:0000313" key="3">
    <source>
        <dbReference type="EMBL" id="WXA95550.1"/>
    </source>
</evidence>
<feature type="chain" id="PRO_5046645897" evidence="1">
    <location>
        <begin position="29"/>
        <end position="381"/>
    </location>
</feature>
<name>A0ABZ2KA45_9BACT</name>